<dbReference type="InterPro" id="IPR011711">
    <property type="entry name" value="GntR_C"/>
</dbReference>
<name>A0A345ZSM0_9HYPH</name>
<dbReference type="InterPro" id="IPR036390">
    <property type="entry name" value="WH_DNA-bd_sf"/>
</dbReference>
<evidence type="ECO:0000256" key="1">
    <source>
        <dbReference type="ARBA" id="ARBA00023015"/>
    </source>
</evidence>
<accession>A0A345ZSM0</accession>
<dbReference type="Proteomes" id="UP000254889">
    <property type="component" value="Chromosome"/>
</dbReference>
<dbReference type="Gene3D" id="1.20.120.530">
    <property type="entry name" value="GntR ligand-binding domain-like"/>
    <property type="match status" value="1"/>
</dbReference>
<feature type="domain" description="HTH gntR-type" evidence="4">
    <location>
        <begin position="17"/>
        <end position="83"/>
    </location>
</feature>
<proteinExistence type="predicted"/>
<evidence type="ECO:0000313" key="6">
    <source>
        <dbReference type="Proteomes" id="UP000254889"/>
    </source>
</evidence>
<dbReference type="SMART" id="SM00345">
    <property type="entry name" value="HTH_GNTR"/>
    <property type="match status" value="1"/>
</dbReference>
<dbReference type="Pfam" id="PF07729">
    <property type="entry name" value="FCD"/>
    <property type="match status" value="1"/>
</dbReference>
<dbReference type="GO" id="GO:0003700">
    <property type="term" value="F:DNA-binding transcription factor activity"/>
    <property type="evidence" value="ECO:0007669"/>
    <property type="project" value="InterPro"/>
</dbReference>
<evidence type="ECO:0000256" key="2">
    <source>
        <dbReference type="ARBA" id="ARBA00023125"/>
    </source>
</evidence>
<dbReference type="SUPFAM" id="SSF46785">
    <property type="entry name" value="Winged helix' DNA-binding domain"/>
    <property type="match status" value="1"/>
</dbReference>
<dbReference type="InterPro" id="IPR008920">
    <property type="entry name" value="TF_FadR/GntR_C"/>
</dbReference>
<dbReference type="RefSeq" id="WP_115689063.1">
    <property type="nucleotide sequence ID" value="NZ_CP031417.1"/>
</dbReference>
<dbReference type="PROSITE" id="PS50949">
    <property type="entry name" value="HTH_GNTR"/>
    <property type="match status" value="1"/>
</dbReference>
<organism evidence="5 6">
    <name type="scientific">Pseudolabrys taiwanensis</name>
    <dbReference type="NCBI Taxonomy" id="331696"/>
    <lineage>
        <taxon>Bacteria</taxon>
        <taxon>Pseudomonadati</taxon>
        <taxon>Pseudomonadota</taxon>
        <taxon>Alphaproteobacteria</taxon>
        <taxon>Hyphomicrobiales</taxon>
        <taxon>Xanthobacteraceae</taxon>
        <taxon>Pseudolabrys</taxon>
    </lineage>
</organism>
<dbReference type="Gene3D" id="1.10.10.10">
    <property type="entry name" value="Winged helix-like DNA-binding domain superfamily/Winged helix DNA-binding domain"/>
    <property type="match status" value="1"/>
</dbReference>
<evidence type="ECO:0000256" key="3">
    <source>
        <dbReference type="ARBA" id="ARBA00023163"/>
    </source>
</evidence>
<gene>
    <name evidence="5" type="ORF">DW352_04915</name>
</gene>
<keyword evidence="2" id="KW-0238">DNA-binding</keyword>
<sequence length="239" mass="26738">MTDDTLDGRAPLPLRPNSLREQIRESIRTQLQHGEIGPEDRLVDVDIANKLGVSRMPVREALLQLVNEGYLVGTTRGFVLPTLSLKDIKDIFEVRKLLEPRAAANAARNLTAESEAALREALARAKKAHAVRDFDELAAANRLFRATWLAAEPNWRMAATIQRFVDQVQIVRLGTLDDPETQDIVVEGLEKIVNAFIRRDAAAVEALMMAFILDAERSFFTGHAKRQQPDLAHERRTGA</sequence>
<dbReference type="CDD" id="cd07377">
    <property type="entry name" value="WHTH_GntR"/>
    <property type="match status" value="1"/>
</dbReference>
<keyword evidence="3" id="KW-0804">Transcription</keyword>
<protein>
    <submittedName>
        <fullName evidence="5">GntR family transcriptional regulator</fullName>
    </submittedName>
</protein>
<dbReference type="AlphaFoldDB" id="A0A345ZSM0"/>
<dbReference type="PANTHER" id="PTHR43537:SF24">
    <property type="entry name" value="GLUCONATE OPERON TRANSCRIPTIONAL REPRESSOR"/>
    <property type="match status" value="1"/>
</dbReference>
<dbReference type="KEGG" id="ptaw:DW352_04915"/>
<dbReference type="EMBL" id="CP031417">
    <property type="protein sequence ID" value="AXK79917.1"/>
    <property type="molecule type" value="Genomic_DNA"/>
</dbReference>
<dbReference type="PANTHER" id="PTHR43537">
    <property type="entry name" value="TRANSCRIPTIONAL REGULATOR, GNTR FAMILY"/>
    <property type="match status" value="1"/>
</dbReference>
<reference evidence="5 6" key="1">
    <citation type="submission" date="2018-07" db="EMBL/GenBank/DDBJ databases">
        <authorList>
            <person name="Quirk P.G."/>
            <person name="Krulwich T.A."/>
        </authorList>
    </citation>
    <scope>NUCLEOTIDE SEQUENCE [LARGE SCALE GENOMIC DNA]</scope>
    <source>
        <strain evidence="5 6">CC-BB4</strain>
    </source>
</reference>
<dbReference type="InterPro" id="IPR000524">
    <property type="entry name" value="Tscrpt_reg_HTH_GntR"/>
</dbReference>
<keyword evidence="6" id="KW-1185">Reference proteome</keyword>
<dbReference type="Pfam" id="PF00392">
    <property type="entry name" value="GntR"/>
    <property type="match status" value="1"/>
</dbReference>
<dbReference type="SMART" id="SM00895">
    <property type="entry name" value="FCD"/>
    <property type="match status" value="1"/>
</dbReference>
<dbReference type="InterPro" id="IPR036388">
    <property type="entry name" value="WH-like_DNA-bd_sf"/>
</dbReference>
<dbReference type="SUPFAM" id="SSF48008">
    <property type="entry name" value="GntR ligand-binding domain-like"/>
    <property type="match status" value="1"/>
</dbReference>
<dbReference type="GO" id="GO:0003677">
    <property type="term" value="F:DNA binding"/>
    <property type="evidence" value="ECO:0007669"/>
    <property type="project" value="UniProtKB-KW"/>
</dbReference>
<evidence type="ECO:0000313" key="5">
    <source>
        <dbReference type="EMBL" id="AXK79917.1"/>
    </source>
</evidence>
<evidence type="ECO:0000259" key="4">
    <source>
        <dbReference type="PROSITE" id="PS50949"/>
    </source>
</evidence>
<dbReference type="OrthoDB" id="9810548at2"/>
<keyword evidence="1" id="KW-0805">Transcription regulation</keyword>